<reference evidence="6" key="1">
    <citation type="journal article" date="2020" name="Stud. Mycol.">
        <title>101 Dothideomycetes genomes: a test case for predicting lifestyles and emergence of pathogens.</title>
        <authorList>
            <person name="Haridas S."/>
            <person name="Albert R."/>
            <person name="Binder M."/>
            <person name="Bloem J."/>
            <person name="Labutti K."/>
            <person name="Salamov A."/>
            <person name="Andreopoulos B."/>
            <person name="Baker S."/>
            <person name="Barry K."/>
            <person name="Bills G."/>
            <person name="Bluhm B."/>
            <person name="Cannon C."/>
            <person name="Castanera R."/>
            <person name="Culley D."/>
            <person name="Daum C."/>
            <person name="Ezra D."/>
            <person name="Gonzalez J."/>
            <person name="Henrissat B."/>
            <person name="Kuo A."/>
            <person name="Liang C."/>
            <person name="Lipzen A."/>
            <person name="Lutzoni F."/>
            <person name="Magnuson J."/>
            <person name="Mondo S."/>
            <person name="Nolan M."/>
            <person name="Ohm R."/>
            <person name="Pangilinan J."/>
            <person name="Park H.-J."/>
            <person name="Ramirez L."/>
            <person name="Alfaro M."/>
            <person name="Sun H."/>
            <person name="Tritt A."/>
            <person name="Yoshinaga Y."/>
            <person name="Zwiers L.-H."/>
            <person name="Turgeon B."/>
            <person name="Goodwin S."/>
            <person name="Spatafora J."/>
            <person name="Crous P."/>
            <person name="Grigoriev I."/>
        </authorList>
    </citation>
    <scope>NUCLEOTIDE SEQUENCE</scope>
    <source>
        <strain evidence="6">CBS 130266</strain>
    </source>
</reference>
<dbReference type="Gene3D" id="3.40.1050.10">
    <property type="entry name" value="Carbonic anhydrase"/>
    <property type="match status" value="1"/>
</dbReference>
<proteinExistence type="inferred from homology"/>
<dbReference type="Proteomes" id="UP000800235">
    <property type="component" value="Unassembled WGS sequence"/>
</dbReference>
<evidence type="ECO:0000313" key="6">
    <source>
        <dbReference type="EMBL" id="KAF2429277.1"/>
    </source>
</evidence>
<comment type="catalytic activity">
    <reaction evidence="5">
        <text>hydrogencarbonate + H(+) = CO2 + H2O</text>
        <dbReference type="Rhea" id="RHEA:10748"/>
        <dbReference type="ChEBI" id="CHEBI:15377"/>
        <dbReference type="ChEBI" id="CHEBI:15378"/>
        <dbReference type="ChEBI" id="CHEBI:16526"/>
        <dbReference type="ChEBI" id="CHEBI:17544"/>
        <dbReference type="EC" id="4.2.1.1"/>
    </reaction>
</comment>
<comment type="similarity">
    <text evidence="1 5">Belongs to the beta-class carbonic anhydrase family.</text>
</comment>
<sequence length="137" mass="15020">MSTTATVTCSDPRVIPEHYLKIGRGEAAVIRNAGGRVSDAMRSLAALDALGNTGTVMVVHHTDCGMTHMSDSGVKKMLRERAPERSAEIDDMEFGQILEYSIKEDLNILRESPYLSTDLNILGYNLDIHTGLLTEVK</sequence>
<feature type="binding site" evidence="4">
    <location>
        <position position="9"/>
    </location>
    <ligand>
        <name>Zn(2+)</name>
        <dbReference type="ChEBI" id="CHEBI:29105"/>
    </ligand>
</feature>
<dbReference type="InterPro" id="IPR036874">
    <property type="entry name" value="Carbonic_anhydrase_sf"/>
</dbReference>
<gene>
    <name evidence="6" type="ORF">EJ08DRAFT_590946</name>
</gene>
<name>A0A9P4TXW9_9PEZI</name>
<evidence type="ECO:0000256" key="5">
    <source>
        <dbReference type="RuleBase" id="RU003956"/>
    </source>
</evidence>
<feature type="binding site" evidence="4">
    <location>
        <position position="61"/>
    </location>
    <ligand>
        <name>Zn(2+)</name>
        <dbReference type="ChEBI" id="CHEBI:29105"/>
    </ligand>
</feature>
<evidence type="ECO:0000256" key="3">
    <source>
        <dbReference type="ARBA" id="ARBA00022833"/>
    </source>
</evidence>
<dbReference type="Pfam" id="PF00484">
    <property type="entry name" value="Pro_CA"/>
    <property type="match status" value="1"/>
</dbReference>
<keyword evidence="2 4" id="KW-0479">Metal-binding</keyword>
<organism evidence="6 7">
    <name type="scientific">Tothia fuscella</name>
    <dbReference type="NCBI Taxonomy" id="1048955"/>
    <lineage>
        <taxon>Eukaryota</taxon>
        <taxon>Fungi</taxon>
        <taxon>Dikarya</taxon>
        <taxon>Ascomycota</taxon>
        <taxon>Pezizomycotina</taxon>
        <taxon>Dothideomycetes</taxon>
        <taxon>Pleosporomycetidae</taxon>
        <taxon>Venturiales</taxon>
        <taxon>Cylindrosympodiaceae</taxon>
        <taxon>Tothia</taxon>
    </lineage>
</organism>
<dbReference type="InterPro" id="IPR001765">
    <property type="entry name" value="Carbonic_anhydrase"/>
</dbReference>
<dbReference type="EMBL" id="MU007048">
    <property type="protein sequence ID" value="KAF2429277.1"/>
    <property type="molecule type" value="Genomic_DNA"/>
</dbReference>
<evidence type="ECO:0000256" key="1">
    <source>
        <dbReference type="ARBA" id="ARBA00006217"/>
    </source>
</evidence>
<dbReference type="CDD" id="cd03379">
    <property type="entry name" value="beta_CA_cladeD"/>
    <property type="match status" value="1"/>
</dbReference>
<keyword evidence="5" id="KW-0456">Lyase</keyword>
<dbReference type="SUPFAM" id="SSF53056">
    <property type="entry name" value="beta-carbonic anhydrase, cab"/>
    <property type="match status" value="1"/>
</dbReference>
<comment type="function">
    <text evidence="5">Reversible hydration of carbon dioxide.</text>
</comment>
<accession>A0A9P4TXW9</accession>
<feature type="binding site" evidence="4">
    <location>
        <position position="64"/>
    </location>
    <ligand>
        <name>Zn(2+)</name>
        <dbReference type="ChEBI" id="CHEBI:29105"/>
    </ligand>
</feature>
<dbReference type="PANTHER" id="PTHR43175:SF3">
    <property type="entry name" value="CARBON DISULFIDE HYDROLASE"/>
    <property type="match status" value="1"/>
</dbReference>
<feature type="binding site" evidence="4">
    <location>
        <position position="11"/>
    </location>
    <ligand>
        <name>Zn(2+)</name>
        <dbReference type="ChEBI" id="CHEBI:29105"/>
    </ligand>
</feature>
<dbReference type="PANTHER" id="PTHR43175">
    <property type="entry name" value="CARBONIC ANHYDRASE"/>
    <property type="match status" value="1"/>
</dbReference>
<dbReference type="GO" id="GO:0004089">
    <property type="term" value="F:carbonate dehydratase activity"/>
    <property type="evidence" value="ECO:0007669"/>
    <property type="project" value="UniProtKB-UniRule"/>
</dbReference>
<evidence type="ECO:0000256" key="4">
    <source>
        <dbReference type="PIRSR" id="PIRSR601765-1"/>
    </source>
</evidence>
<keyword evidence="3 4" id="KW-0862">Zinc</keyword>
<keyword evidence="7" id="KW-1185">Reference proteome</keyword>
<protein>
    <recommendedName>
        <fullName evidence="5">Carbonic anhydrase</fullName>
        <ecNumber evidence="5">4.2.1.1</ecNumber>
    </recommendedName>
    <alternativeName>
        <fullName evidence="5">Carbonate dehydratase</fullName>
    </alternativeName>
</protein>
<dbReference type="AlphaFoldDB" id="A0A9P4TXW9"/>
<dbReference type="GO" id="GO:0008270">
    <property type="term" value="F:zinc ion binding"/>
    <property type="evidence" value="ECO:0007669"/>
    <property type="project" value="UniProtKB-UniRule"/>
</dbReference>
<evidence type="ECO:0000256" key="2">
    <source>
        <dbReference type="ARBA" id="ARBA00022723"/>
    </source>
</evidence>
<dbReference type="OrthoDB" id="10248475at2759"/>
<evidence type="ECO:0000313" key="7">
    <source>
        <dbReference type="Proteomes" id="UP000800235"/>
    </source>
</evidence>
<dbReference type="EC" id="4.2.1.1" evidence="5"/>
<comment type="caution">
    <text evidence="6">The sequence shown here is derived from an EMBL/GenBank/DDBJ whole genome shotgun (WGS) entry which is preliminary data.</text>
</comment>
<dbReference type="SMART" id="SM00947">
    <property type="entry name" value="Pro_CA"/>
    <property type="match status" value="1"/>
</dbReference>
<comment type="cofactor">
    <cofactor evidence="4">
        <name>Zn(2+)</name>
        <dbReference type="ChEBI" id="CHEBI:29105"/>
    </cofactor>
    <text evidence="4">Binds 1 zinc ion per subunit.</text>
</comment>